<name>A0A645H6W7_9ZZZZ</name>
<evidence type="ECO:0000313" key="2">
    <source>
        <dbReference type="EMBL" id="MPN34777.1"/>
    </source>
</evidence>
<keyword evidence="1" id="KW-0472">Membrane</keyword>
<dbReference type="InterPro" id="IPR025373">
    <property type="entry name" value="DUF4363"/>
</dbReference>
<accession>A0A645H6W7</accession>
<keyword evidence="1" id="KW-1133">Transmembrane helix</keyword>
<evidence type="ECO:0008006" key="3">
    <source>
        <dbReference type="Google" id="ProtNLM"/>
    </source>
</evidence>
<sequence>MRKFFIVSIPIVTIICFILIMLSGNYLKNSSVNDKNIPEIIQLITSNINDEKWEEASNNTEKLDEAWNKIVKRVQFSSERDEINGFSFSLARLRGSIQGKDKASSFSDLSEAYEHWKELGK</sequence>
<proteinExistence type="predicted"/>
<comment type="caution">
    <text evidence="2">The sequence shown here is derived from an EMBL/GenBank/DDBJ whole genome shotgun (WGS) entry which is preliminary data.</text>
</comment>
<organism evidence="2">
    <name type="scientific">bioreactor metagenome</name>
    <dbReference type="NCBI Taxonomy" id="1076179"/>
    <lineage>
        <taxon>unclassified sequences</taxon>
        <taxon>metagenomes</taxon>
        <taxon>ecological metagenomes</taxon>
    </lineage>
</organism>
<feature type="transmembrane region" description="Helical" evidence="1">
    <location>
        <begin position="6"/>
        <end position="27"/>
    </location>
</feature>
<evidence type="ECO:0000256" key="1">
    <source>
        <dbReference type="SAM" id="Phobius"/>
    </source>
</evidence>
<dbReference type="EMBL" id="VSSQ01087994">
    <property type="protein sequence ID" value="MPN34777.1"/>
    <property type="molecule type" value="Genomic_DNA"/>
</dbReference>
<gene>
    <name evidence="2" type="ORF">SDC9_182271</name>
</gene>
<dbReference type="AlphaFoldDB" id="A0A645H6W7"/>
<reference evidence="2" key="1">
    <citation type="submission" date="2019-08" db="EMBL/GenBank/DDBJ databases">
        <authorList>
            <person name="Kucharzyk K."/>
            <person name="Murdoch R.W."/>
            <person name="Higgins S."/>
            <person name="Loffler F."/>
        </authorList>
    </citation>
    <scope>NUCLEOTIDE SEQUENCE</scope>
</reference>
<keyword evidence="1" id="KW-0812">Transmembrane</keyword>
<dbReference type="Pfam" id="PF14276">
    <property type="entry name" value="DUF4363"/>
    <property type="match status" value="1"/>
</dbReference>
<protein>
    <recommendedName>
        <fullName evidence="3">DUF4363 domain-containing protein</fullName>
    </recommendedName>
</protein>